<keyword evidence="2" id="KW-1185">Reference proteome</keyword>
<sequence>MNARLLKFLLCSLALHLACLWIFWRGDFASYGTIRTLPGKGATSSGLRIRIVTSNKNQNPAVPVQPGKEEPIETHNSAANIKKSSEQAKPLTDNALSGNYFPAGSLTRLPEPITDIDLNTTAIDEVAVAGKAELTLLIDSDGTVADVLESVEGEDARAFSGLIAQRFRNARFTPGEINGKAVKAVLKITVISEPSVKPGD</sequence>
<evidence type="ECO:0000313" key="1">
    <source>
        <dbReference type="EMBL" id="MBC3884013.1"/>
    </source>
</evidence>
<dbReference type="Gene3D" id="3.30.1150.10">
    <property type="match status" value="1"/>
</dbReference>
<evidence type="ECO:0008006" key="3">
    <source>
        <dbReference type="Google" id="ProtNLM"/>
    </source>
</evidence>
<comment type="caution">
    <text evidence="1">The sequence shown here is derived from an EMBL/GenBank/DDBJ whole genome shotgun (WGS) entry which is preliminary data.</text>
</comment>
<protein>
    <recommendedName>
        <fullName evidence="3">TonB C-terminal domain-containing protein</fullName>
    </recommendedName>
</protein>
<reference evidence="1 2" key="1">
    <citation type="submission" date="2020-08" db="EMBL/GenBank/DDBJ databases">
        <title>Novel species isolated from subtropical streams in China.</title>
        <authorList>
            <person name="Lu H."/>
        </authorList>
    </citation>
    <scope>NUCLEOTIDE SEQUENCE [LARGE SCALE GENOMIC DNA]</scope>
    <source>
        <strain evidence="1 2">FT31W</strain>
    </source>
</reference>
<organism evidence="1 2">
    <name type="scientific">Undibacterium griseum</name>
    <dbReference type="NCBI Taxonomy" id="2762295"/>
    <lineage>
        <taxon>Bacteria</taxon>
        <taxon>Pseudomonadati</taxon>
        <taxon>Pseudomonadota</taxon>
        <taxon>Betaproteobacteria</taxon>
        <taxon>Burkholderiales</taxon>
        <taxon>Oxalobacteraceae</taxon>
        <taxon>Undibacterium</taxon>
    </lineage>
</organism>
<dbReference type="RefSeq" id="WP_186861633.1">
    <property type="nucleotide sequence ID" value="NZ_JACOGC010000001.1"/>
</dbReference>
<dbReference type="EMBL" id="JACOGC010000001">
    <property type="protein sequence ID" value="MBC3884013.1"/>
    <property type="molecule type" value="Genomic_DNA"/>
</dbReference>
<gene>
    <name evidence="1" type="ORF">H8K27_02595</name>
</gene>
<evidence type="ECO:0000313" key="2">
    <source>
        <dbReference type="Proteomes" id="UP000613113"/>
    </source>
</evidence>
<accession>A0ABR6YJG4</accession>
<name>A0ABR6YJG4_9BURK</name>
<dbReference type="Proteomes" id="UP000613113">
    <property type="component" value="Unassembled WGS sequence"/>
</dbReference>
<proteinExistence type="predicted"/>